<evidence type="ECO:0000256" key="1">
    <source>
        <dbReference type="ARBA" id="ARBA00022679"/>
    </source>
</evidence>
<dbReference type="Gene3D" id="3.40.630.30">
    <property type="match status" value="1"/>
</dbReference>
<evidence type="ECO:0000256" key="2">
    <source>
        <dbReference type="ARBA" id="ARBA00023315"/>
    </source>
</evidence>
<keyword evidence="1" id="KW-0808">Transferase</keyword>
<dbReference type="InterPro" id="IPR050832">
    <property type="entry name" value="Bact_Acetyltransf"/>
</dbReference>
<dbReference type="CDD" id="cd04301">
    <property type="entry name" value="NAT_SF"/>
    <property type="match status" value="1"/>
</dbReference>
<reference evidence="4" key="1">
    <citation type="journal article" date="2014" name="Int. J. Syst. Evol. Microbiol.">
        <title>Complete genome sequence of Corynebacterium casei LMG S-19264T (=DSM 44701T), isolated from a smear-ripened cheese.</title>
        <authorList>
            <consortium name="US DOE Joint Genome Institute (JGI-PGF)"/>
            <person name="Walter F."/>
            <person name="Albersmeier A."/>
            <person name="Kalinowski J."/>
            <person name="Ruckert C."/>
        </authorList>
    </citation>
    <scope>NUCLEOTIDE SEQUENCE</scope>
    <source>
        <strain evidence="4">CGMCC 1.15371</strain>
    </source>
</reference>
<reference evidence="4" key="2">
    <citation type="submission" date="2020-09" db="EMBL/GenBank/DDBJ databases">
        <authorList>
            <person name="Sun Q."/>
            <person name="Zhou Y."/>
        </authorList>
    </citation>
    <scope>NUCLEOTIDE SEQUENCE</scope>
    <source>
        <strain evidence="4">CGMCC 1.15371</strain>
    </source>
</reference>
<evidence type="ECO:0000313" key="4">
    <source>
        <dbReference type="EMBL" id="GGE50769.1"/>
    </source>
</evidence>
<proteinExistence type="predicted"/>
<dbReference type="PROSITE" id="PS51186">
    <property type="entry name" value="GNAT"/>
    <property type="match status" value="1"/>
</dbReference>
<dbReference type="SUPFAM" id="SSF55729">
    <property type="entry name" value="Acyl-CoA N-acyltransferases (Nat)"/>
    <property type="match status" value="1"/>
</dbReference>
<protein>
    <submittedName>
        <fullName evidence="4">N-acetyltransferase</fullName>
    </submittedName>
</protein>
<feature type="domain" description="N-acetyltransferase" evidence="3">
    <location>
        <begin position="2"/>
        <end position="143"/>
    </location>
</feature>
<organism evidence="4 5">
    <name type="scientific">Pullulanibacillus camelliae</name>
    <dbReference type="NCBI Taxonomy" id="1707096"/>
    <lineage>
        <taxon>Bacteria</taxon>
        <taxon>Bacillati</taxon>
        <taxon>Bacillota</taxon>
        <taxon>Bacilli</taxon>
        <taxon>Bacillales</taxon>
        <taxon>Sporolactobacillaceae</taxon>
        <taxon>Pullulanibacillus</taxon>
    </lineage>
</organism>
<keyword evidence="5" id="KW-1185">Reference proteome</keyword>
<accession>A0A8J2YLT1</accession>
<dbReference type="Proteomes" id="UP000628775">
    <property type="component" value="Unassembled WGS sequence"/>
</dbReference>
<evidence type="ECO:0000313" key="5">
    <source>
        <dbReference type="Proteomes" id="UP000628775"/>
    </source>
</evidence>
<dbReference type="PANTHER" id="PTHR43877">
    <property type="entry name" value="AMINOALKYLPHOSPHONATE N-ACETYLTRANSFERASE-RELATED-RELATED"/>
    <property type="match status" value="1"/>
</dbReference>
<dbReference type="Pfam" id="PF13673">
    <property type="entry name" value="Acetyltransf_10"/>
    <property type="match status" value="1"/>
</dbReference>
<dbReference type="PANTHER" id="PTHR43877:SF1">
    <property type="entry name" value="ACETYLTRANSFERASE"/>
    <property type="match status" value="1"/>
</dbReference>
<dbReference type="InterPro" id="IPR016181">
    <property type="entry name" value="Acyl_CoA_acyltransferase"/>
</dbReference>
<dbReference type="InterPro" id="IPR000182">
    <property type="entry name" value="GNAT_dom"/>
</dbReference>
<dbReference type="EMBL" id="BMIR01000018">
    <property type="protein sequence ID" value="GGE50769.1"/>
    <property type="molecule type" value="Genomic_DNA"/>
</dbReference>
<comment type="caution">
    <text evidence="4">The sequence shown here is derived from an EMBL/GenBank/DDBJ whole genome shotgun (WGS) entry which is preliminary data.</text>
</comment>
<name>A0A8J2YLT1_9BACL</name>
<sequence length="156" mass="17730">MFCLREAREEEAQSISELALASKAYWGYSPAFIGKCRESLTIDADYIRKNQVFVLDETGTLLGFYAFDRDDTASLDFLFIHPEYIGQGLGEMIWHHAMHKARELGIRRFTIDSDPYAKGFYEKMGAKHIGNVPSSVVENRLLPLMEVIVSAEQKTS</sequence>
<dbReference type="GO" id="GO:0016747">
    <property type="term" value="F:acyltransferase activity, transferring groups other than amino-acyl groups"/>
    <property type="evidence" value="ECO:0007669"/>
    <property type="project" value="InterPro"/>
</dbReference>
<dbReference type="AlphaFoldDB" id="A0A8J2YLT1"/>
<gene>
    <name evidence="4" type="ORF">GCM10011391_31930</name>
</gene>
<dbReference type="RefSeq" id="WP_188696542.1">
    <property type="nucleotide sequence ID" value="NZ_BMIR01000018.1"/>
</dbReference>
<evidence type="ECO:0000259" key="3">
    <source>
        <dbReference type="PROSITE" id="PS51186"/>
    </source>
</evidence>
<keyword evidence="2" id="KW-0012">Acyltransferase</keyword>